<dbReference type="InterPro" id="IPR044152">
    <property type="entry name" value="YqjM-like"/>
</dbReference>
<dbReference type="Proteomes" id="UP000661280">
    <property type="component" value="Chromosome 1"/>
</dbReference>
<dbReference type="EMBL" id="BCWF01000006">
    <property type="protein sequence ID" value="GAT19487.1"/>
    <property type="molecule type" value="Genomic_DNA"/>
</dbReference>
<evidence type="ECO:0000313" key="4">
    <source>
        <dbReference type="EMBL" id="GAT19487.1"/>
    </source>
</evidence>
<evidence type="ECO:0000313" key="6">
    <source>
        <dbReference type="Proteomes" id="UP000661280"/>
    </source>
</evidence>
<dbReference type="EMBL" id="AP024425">
    <property type="protein sequence ID" value="BCR94999.1"/>
    <property type="molecule type" value="Genomic_DNA"/>
</dbReference>
<dbReference type="KEGG" id="aluc:AKAW2_12045S"/>
<evidence type="ECO:0000313" key="3">
    <source>
        <dbReference type="EMBL" id="BCR94999.1"/>
    </source>
</evidence>
<dbReference type="OrthoDB" id="72788at2759"/>
<dbReference type="PANTHER" id="PTHR43303:SF7">
    <property type="entry name" value="FLAVIN OXIDOREDUCTASE, PUTATIVE (AFU_ORTHOLOGUE AFUA_7G06420)-RELATED"/>
    <property type="match status" value="1"/>
</dbReference>
<sequence>MTVTTDLVNHPAQGISYFTPAQNPPAGTAANPQTSGKPVPKLFHPLTIRGVTFQNRLGLAPLCQYSAQDGHMTPYHIAHLGGIAQRGPGLMMIEATAVQFEGRITPQDVGLWKDSQIGPMRQVVEFAHSQSQKIGVQLAHAGRKASTVAPWISATAMATEELGGWPDRVIGPSDIPFADSFPKPKAMTKDDIVQFKNDWAAAVKRAVEVGVDFIEIHGAHGYLISSFLSPAANNRTDEYGGSFENRIRLPLEIAQITRDIVGPNMPVFLRVSASDWLEETLPEQSWGTEDTVKFAKALADQGAIDLIDISTGGVHAAQKVKSGPLFQAPFAVAVKQAVGDKLLVSAVGAITNGRQANDLLEKEGLDVALVGRGFQKDPGLTWTFAQHLDTEISMASQIRWGFTRRGGREFIDPSVYKPSIFDA</sequence>
<dbReference type="CDD" id="cd02932">
    <property type="entry name" value="OYE_YqiM_FMN"/>
    <property type="match status" value="1"/>
</dbReference>
<reference evidence="5" key="2">
    <citation type="submission" date="2016-02" db="EMBL/GenBank/DDBJ databases">
        <title>Genome sequencing of Aspergillus luchuensis NBRC 4314.</title>
        <authorList>
            <person name="Yamada O."/>
        </authorList>
    </citation>
    <scope>NUCLEOTIDE SEQUENCE [LARGE SCALE GENOMIC DNA]</scope>
    <source>
        <strain evidence="5">RIB 2604</strain>
    </source>
</reference>
<dbReference type="GO" id="GO:0010181">
    <property type="term" value="F:FMN binding"/>
    <property type="evidence" value="ECO:0007669"/>
    <property type="project" value="InterPro"/>
</dbReference>
<reference evidence="3" key="3">
    <citation type="submission" date="2021-01" db="EMBL/GenBank/DDBJ databases">
        <authorList>
            <consortium name="Aspergillus luchuensis mut. kawachii IFO 4304 genome sequencing consortium"/>
            <person name="Kazuki M."/>
            <person name="Futagami T."/>
        </authorList>
    </citation>
    <scope>NUCLEOTIDE SEQUENCE</scope>
    <source>
        <strain evidence="3">IFO 4308</strain>
    </source>
</reference>
<dbReference type="InterPro" id="IPR001155">
    <property type="entry name" value="OxRdtase_FMN_N"/>
</dbReference>
<feature type="region of interest" description="Disordered" evidence="1">
    <location>
        <begin position="18"/>
        <end position="37"/>
    </location>
</feature>
<dbReference type="VEuPathDB" id="FungiDB:ASPFODRAFT_28740"/>
<evidence type="ECO:0000313" key="5">
    <source>
        <dbReference type="Proteomes" id="UP000075230"/>
    </source>
</evidence>
<protein>
    <submittedName>
        <fullName evidence="4">NADH-dependent flavin oxidoreductase</fullName>
    </submittedName>
</protein>
<organism evidence="4 5">
    <name type="scientific">Aspergillus kawachii</name>
    <name type="common">White koji mold</name>
    <name type="synonym">Aspergillus awamori var. kawachi</name>
    <dbReference type="NCBI Taxonomy" id="1069201"/>
    <lineage>
        <taxon>Eukaryota</taxon>
        <taxon>Fungi</taxon>
        <taxon>Dikarya</taxon>
        <taxon>Ascomycota</taxon>
        <taxon>Pezizomycotina</taxon>
        <taxon>Eurotiomycetes</taxon>
        <taxon>Eurotiomycetidae</taxon>
        <taxon>Eurotiales</taxon>
        <taxon>Aspergillaceae</taxon>
        <taxon>Aspergillus</taxon>
        <taxon>Aspergillus subgen. Circumdati</taxon>
    </lineage>
</organism>
<feature type="domain" description="NADH:flavin oxidoreductase/NADH oxidase N-terminal" evidence="2">
    <location>
        <begin position="41"/>
        <end position="390"/>
    </location>
</feature>
<dbReference type="Proteomes" id="UP000075230">
    <property type="component" value="Unassembled WGS sequence"/>
</dbReference>
<dbReference type="Gene3D" id="3.20.20.70">
    <property type="entry name" value="Aldolase class I"/>
    <property type="match status" value="1"/>
</dbReference>
<dbReference type="InterPro" id="IPR013785">
    <property type="entry name" value="Aldolase_TIM"/>
</dbReference>
<reference evidence="4 5" key="1">
    <citation type="journal article" date="2016" name="DNA Res.">
        <title>Genome sequence of Aspergillus luchuensis NBRC 4314.</title>
        <authorList>
            <person name="Yamada O."/>
            <person name="Machida M."/>
            <person name="Hosoyama A."/>
            <person name="Goto M."/>
            <person name="Takahashi T."/>
            <person name="Futagami T."/>
            <person name="Yamagata Y."/>
            <person name="Takeuchi M."/>
            <person name="Kobayashi T."/>
            <person name="Koike H."/>
            <person name="Abe K."/>
            <person name="Asai K."/>
            <person name="Arita M."/>
            <person name="Fujita N."/>
            <person name="Fukuda K."/>
            <person name="Higa K."/>
            <person name="Horikawa H."/>
            <person name="Ishikawa T."/>
            <person name="Jinno K."/>
            <person name="Kato Y."/>
            <person name="Kirimura K."/>
            <person name="Mizutani O."/>
            <person name="Nakasone K."/>
            <person name="Sano M."/>
            <person name="Shiraishi Y."/>
            <person name="Tsukahara M."/>
            <person name="Gomi K."/>
        </authorList>
    </citation>
    <scope>NUCLEOTIDE SEQUENCE [LARGE SCALE GENOMIC DNA]</scope>
    <source>
        <strain evidence="4 5">RIB 2604</strain>
    </source>
</reference>
<proteinExistence type="predicted"/>
<gene>
    <name evidence="3" type="ORF">AKAW2_12045S</name>
    <name evidence="4" type="ORF">RIB2604_00600650</name>
</gene>
<dbReference type="GeneID" id="64956324"/>
<accession>A0A146EZQ1</accession>
<dbReference type="PANTHER" id="PTHR43303">
    <property type="entry name" value="NADPH DEHYDROGENASE C23G7.10C-RELATED"/>
    <property type="match status" value="1"/>
</dbReference>
<dbReference type="GO" id="GO:0050661">
    <property type="term" value="F:NADP binding"/>
    <property type="evidence" value="ECO:0007669"/>
    <property type="project" value="InterPro"/>
</dbReference>
<keyword evidence="6" id="KW-1185">Reference proteome</keyword>
<dbReference type="RefSeq" id="XP_041538765.1">
    <property type="nucleotide sequence ID" value="XM_041684597.1"/>
</dbReference>
<evidence type="ECO:0000259" key="2">
    <source>
        <dbReference type="Pfam" id="PF00724"/>
    </source>
</evidence>
<name>A0A146EZQ1_ASPKA</name>
<dbReference type="SUPFAM" id="SSF51395">
    <property type="entry name" value="FMN-linked oxidoreductases"/>
    <property type="match status" value="1"/>
</dbReference>
<dbReference type="Pfam" id="PF00724">
    <property type="entry name" value="Oxidored_FMN"/>
    <property type="match status" value="1"/>
</dbReference>
<reference evidence="3" key="4">
    <citation type="submission" date="2021-02" db="EMBL/GenBank/DDBJ databases">
        <title>Aspergillus luchuensis mut. kawachii IFO 4304 genome sequence.</title>
        <authorList>
            <person name="Mori K."/>
            <person name="Kadooka C."/>
            <person name="Goto M."/>
            <person name="Futagami T."/>
        </authorList>
    </citation>
    <scope>NUCLEOTIDE SEQUENCE</scope>
    <source>
        <strain evidence="3">IFO 4308</strain>
    </source>
</reference>
<evidence type="ECO:0000256" key="1">
    <source>
        <dbReference type="SAM" id="MobiDB-lite"/>
    </source>
</evidence>
<dbReference type="GO" id="GO:0003959">
    <property type="term" value="F:NADPH dehydrogenase activity"/>
    <property type="evidence" value="ECO:0007669"/>
    <property type="project" value="InterPro"/>
</dbReference>
<dbReference type="AlphaFoldDB" id="A0A146EZQ1"/>